<dbReference type="EMBL" id="BART01001575">
    <property type="protein sequence ID" value="GAG71131.1"/>
    <property type="molecule type" value="Genomic_DNA"/>
</dbReference>
<sequence>MRNTHFFYLLFLVIFISQTSCKKESKVEKDTFSSPKTLFVEYVSAYTTGFISKNSDITIKLAKPVAVAKSGKELTVNLFSFDPALKGKTVWEDDKTIVFKPASELQSGQRYKTIFHLDKLVEVPADKREFKFTFECIPQNFDVKTEGISVYDAKDLTKVKLTGTIHTA</sequence>
<organism evidence="1">
    <name type="scientific">marine sediment metagenome</name>
    <dbReference type="NCBI Taxonomy" id="412755"/>
    <lineage>
        <taxon>unclassified sequences</taxon>
        <taxon>metagenomes</taxon>
        <taxon>ecological metagenomes</taxon>
    </lineage>
</organism>
<reference evidence="1" key="1">
    <citation type="journal article" date="2014" name="Front. Microbiol.">
        <title>High frequency of phylogenetically diverse reductive dehalogenase-homologous genes in deep subseafloor sedimentary metagenomes.</title>
        <authorList>
            <person name="Kawai M."/>
            <person name="Futagami T."/>
            <person name="Toyoda A."/>
            <person name="Takaki Y."/>
            <person name="Nishi S."/>
            <person name="Hori S."/>
            <person name="Arai W."/>
            <person name="Tsubouchi T."/>
            <person name="Morono Y."/>
            <person name="Uchiyama I."/>
            <person name="Ito T."/>
            <person name="Fujiyama A."/>
            <person name="Inagaki F."/>
            <person name="Takami H."/>
        </authorList>
    </citation>
    <scope>NUCLEOTIDE SEQUENCE</scope>
    <source>
        <strain evidence="1">Expedition CK06-06</strain>
    </source>
</reference>
<name>X1BGG6_9ZZZZ</name>
<protein>
    <recommendedName>
        <fullName evidence="2">SbsA Ig-like domain-containing protein</fullName>
    </recommendedName>
</protein>
<gene>
    <name evidence="1" type="ORF">S01H4_05430</name>
</gene>
<accession>X1BGG6</accession>
<evidence type="ECO:0000313" key="1">
    <source>
        <dbReference type="EMBL" id="GAG71131.1"/>
    </source>
</evidence>
<evidence type="ECO:0008006" key="2">
    <source>
        <dbReference type="Google" id="ProtNLM"/>
    </source>
</evidence>
<comment type="caution">
    <text evidence="1">The sequence shown here is derived from an EMBL/GenBank/DDBJ whole genome shotgun (WGS) entry which is preliminary data.</text>
</comment>
<dbReference type="Gene3D" id="2.60.40.3710">
    <property type="match status" value="1"/>
</dbReference>
<dbReference type="AlphaFoldDB" id="X1BGG6"/>
<proteinExistence type="predicted"/>
<feature type="non-terminal residue" evidence="1">
    <location>
        <position position="168"/>
    </location>
</feature>